<dbReference type="GO" id="GO:0019843">
    <property type="term" value="F:rRNA binding"/>
    <property type="evidence" value="ECO:0007669"/>
    <property type="project" value="UniProtKB-KW"/>
</dbReference>
<evidence type="ECO:0000256" key="1">
    <source>
        <dbReference type="ARBA" id="ARBA00009296"/>
    </source>
</evidence>
<evidence type="ECO:0000256" key="3">
    <source>
        <dbReference type="ARBA" id="ARBA00022884"/>
    </source>
</evidence>
<dbReference type="GO" id="GO:0005840">
    <property type="term" value="C:ribosome"/>
    <property type="evidence" value="ECO:0007669"/>
    <property type="project" value="UniProtKB-KW"/>
</dbReference>
<gene>
    <name evidence="7" type="primary">rpmE</name>
    <name evidence="9" type="ORF">COV04_03465</name>
</gene>
<proteinExistence type="inferred from homology"/>
<keyword evidence="7" id="KW-0479">Metal-binding</keyword>
<feature type="binding site" evidence="7">
    <location>
        <position position="37"/>
    </location>
    <ligand>
        <name>Zn(2+)</name>
        <dbReference type="ChEBI" id="CHEBI:29105"/>
    </ligand>
</feature>
<dbReference type="GO" id="GO:0046872">
    <property type="term" value="F:metal ion binding"/>
    <property type="evidence" value="ECO:0007669"/>
    <property type="project" value="UniProtKB-KW"/>
</dbReference>
<reference evidence="9 10" key="1">
    <citation type="submission" date="2017-09" db="EMBL/GenBank/DDBJ databases">
        <title>Depth-based differentiation of microbial function through sediment-hosted aquifers and enrichment of novel symbionts in the deep terrestrial subsurface.</title>
        <authorList>
            <person name="Probst A.J."/>
            <person name="Ladd B."/>
            <person name="Jarett J.K."/>
            <person name="Geller-Mcgrath D.E."/>
            <person name="Sieber C.M."/>
            <person name="Emerson J.B."/>
            <person name="Anantharaman K."/>
            <person name="Thomas B.C."/>
            <person name="Malmstrom R."/>
            <person name="Stieglmeier M."/>
            <person name="Klingl A."/>
            <person name="Woyke T."/>
            <person name="Ryan C.M."/>
            <person name="Banfield J.F."/>
        </authorList>
    </citation>
    <scope>NUCLEOTIDE SEQUENCE [LARGE SCALE GENOMIC DNA]</scope>
    <source>
        <strain evidence="9">CG10_big_fil_rev_8_21_14_0_10_48_11</strain>
    </source>
</reference>
<feature type="binding site" evidence="7">
    <location>
        <position position="40"/>
    </location>
    <ligand>
        <name>Zn(2+)</name>
        <dbReference type="ChEBI" id="CHEBI:29105"/>
    </ligand>
</feature>
<feature type="compositionally biased region" description="Basic residues" evidence="8">
    <location>
        <begin position="99"/>
        <end position="108"/>
    </location>
</feature>
<keyword evidence="7" id="KW-0862">Zinc</keyword>
<dbReference type="NCBIfam" id="TIGR00105">
    <property type="entry name" value="L31"/>
    <property type="match status" value="1"/>
</dbReference>
<evidence type="ECO:0000256" key="2">
    <source>
        <dbReference type="ARBA" id="ARBA00022730"/>
    </source>
</evidence>
<keyword evidence="3 7" id="KW-0694">RNA-binding</keyword>
<dbReference type="HAMAP" id="MF_00501">
    <property type="entry name" value="Ribosomal_bL31_1"/>
    <property type="match status" value="1"/>
</dbReference>
<keyword evidence="5 7" id="KW-0687">Ribonucleoprotein</keyword>
<evidence type="ECO:0000256" key="6">
    <source>
        <dbReference type="ARBA" id="ARBA00035687"/>
    </source>
</evidence>
<evidence type="ECO:0000313" key="9">
    <source>
        <dbReference type="EMBL" id="PJE75631.1"/>
    </source>
</evidence>
<dbReference type="AlphaFoldDB" id="A0A2M8LDV6"/>
<evidence type="ECO:0000313" key="10">
    <source>
        <dbReference type="Proteomes" id="UP000231152"/>
    </source>
</evidence>
<keyword evidence="4 7" id="KW-0689">Ribosomal protein</keyword>
<dbReference type="NCBIfam" id="NF000612">
    <property type="entry name" value="PRK00019.1"/>
    <property type="match status" value="1"/>
</dbReference>
<dbReference type="GO" id="GO:0006412">
    <property type="term" value="P:translation"/>
    <property type="evidence" value="ECO:0007669"/>
    <property type="project" value="UniProtKB-UniRule"/>
</dbReference>
<dbReference type="GO" id="GO:1990904">
    <property type="term" value="C:ribonucleoprotein complex"/>
    <property type="evidence" value="ECO:0007669"/>
    <property type="project" value="UniProtKB-KW"/>
</dbReference>
<dbReference type="PRINTS" id="PR01249">
    <property type="entry name" value="RIBOSOMALL31"/>
</dbReference>
<comment type="function">
    <text evidence="7">Binds the 23S rRNA.</text>
</comment>
<evidence type="ECO:0000256" key="7">
    <source>
        <dbReference type="HAMAP-Rule" id="MF_00501"/>
    </source>
</evidence>
<dbReference type="PANTHER" id="PTHR33280">
    <property type="entry name" value="50S RIBOSOMAL PROTEIN L31, CHLOROPLASTIC"/>
    <property type="match status" value="1"/>
</dbReference>
<dbReference type="GO" id="GO:0003735">
    <property type="term" value="F:structural constituent of ribosome"/>
    <property type="evidence" value="ECO:0007669"/>
    <property type="project" value="InterPro"/>
</dbReference>
<name>A0A2M8LDV6_9BACT</name>
<dbReference type="Gene3D" id="4.10.830.30">
    <property type="entry name" value="Ribosomal protein L31"/>
    <property type="match status" value="1"/>
</dbReference>
<comment type="similarity">
    <text evidence="1 7">Belongs to the bacterial ribosomal protein bL31 family. Type A subfamily.</text>
</comment>
<evidence type="ECO:0000256" key="5">
    <source>
        <dbReference type="ARBA" id="ARBA00023274"/>
    </source>
</evidence>
<dbReference type="Pfam" id="PF01197">
    <property type="entry name" value="Ribosomal_L31"/>
    <property type="match status" value="1"/>
</dbReference>
<feature type="binding site" evidence="7">
    <location>
        <position position="19"/>
    </location>
    <ligand>
        <name>Zn(2+)</name>
        <dbReference type="ChEBI" id="CHEBI:29105"/>
    </ligand>
</feature>
<dbReference type="SUPFAM" id="SSF143800">
    <property type="entry name" value="L28p-like"/>
    <property type="match status" value="1"/>
</dbReference>
<dbReference type="InterPro" id="IPR002150">
    <property type="entry name" value="Ribosomal_bL31"/>
</dbReference>
<dbReference type="InterPro" id="IPR027491">
    <property type="entry name" value="Ribosomal_bL31_A"/>
</dbReference>
<keyword evidence="2 7" id="KW-0699">rRNA-binding</keyword>
<comment type="caution">
    <text evidence="9">The sequence shown here is derived from an EMBL/GenBank/DDBJ whole genome shotgun (WGS) entry which is preliminary data.</text>
</comment>
<evidence type="ECO:0000256" key="8">
    <source>
        <dbReference type="SAM" id="MobiDB-lite"/>
    </source>
</evidence>
<dbReference type="InterPro" id="IPR042105">
    <property type="entry name" value="Ribosomal_bL31_sf"/>
</dbReference>
<feature type="compositionally biased region" description="Basic residues" evidence="8">
    <location>
        <begin position="75"/>
        <end position="90"/>
    </location>
</feature>
<dbReference type="EMBL" id="PFET01000012">
    <property type="protein sequence ID" value="PJE75631.1"/>
    <property type="molecule type" value="Genomic_DNA"/>
</dbReference>
<feature type="binding site" evidence="7">
    <location>
        <position position="17"/>
    </location>
    <ligand>
        <name>Zn(2+)</name>
        <dbReference type="ChEBI" id="CHEBI:29105"/>
    </ligand>
</feature>
<accession>A0A2M8LDV6</accession>
<protein>
    <recommendedName>
        <fullName evidence="6 7">Large ribosomal subunit protein bL31</fullName>
    </recommendedName>
</protein>
<dbReference type="PANTHER" id="PTHR33280:SF1">
    <property type="entry name" value="LARGE RIBOSOMAL SUBUNIT PROTEIN BL31C"/>
    <property type="match status" value="1"/>
</dbReference>
<comment type="subunit">
    <text evidence="7">Part of the 50S ribosomal subunit.</text>
</comment>
<organism evidence="9 10">
    <name type="scientific">Candidatus Uhrbacteria bacterium CG10_big_fil_rev_8_21_14_0_10_48_11</name>
    <dbReference type="NCBI Taxonomy" id="1975037"/>
    <lineage>
        <taxon>Bacteria</taxon>
        <taxon>Candidatus Uhriibacteriota</taxon>
    </lineage>
</organism>
<sequence>MKTAIHPTYHPKATVVCACGNTFTVGATEPELQVELCSNCHPFYTGKQKLVDTARRVDKFQKRIEAQTTAAEGKRGKKAKRTLRASKRTRKVDESAKVTGKKRPQAAA</sequence>
<dbReference type="Proteomes" id="UP000231152">
    <property type="component" value="Unassembled WGS sequence"/>
</dbReference>
<feature type="region of interest" description="Disordered" evidence="8">
    <location>
        <begin position="68"/>
        <end position="108"/>
    </location>
</feature>
<comment type="cofactor">
    <cofactor evidence="7">
        <name>Zn(2+)</name>
        <dbReference type="ChEBI" id="CHEBI:29105"/>
    </cofactor>
    <text evidence="7">Binds 1 zinc ion per subunit.</text>
</comment>
<dbReference type="InterPro" id="IPR034704">
    <property type="entry name" value="Ribosomal_bL28/bL31-like_sf"/>
</dbReference>
<evidence type="ECO:0000256" key="4">
    <source>
        <dbReference type="ARBA" id="ARBA00022980"/>
    </source>
</evidence>